<sequence length="186" mass="20909">MNGASPGRRLLVKRISIILPAKVVAINGEEAAASGNDKVKKPPLETQREIIAVWKKFMLERKKMNDKIMTCSLVIDRGIIVGVIVRVTDGILQGLQKLKSTRALTPVDDEKPTAPLVDSSLDDDHHRRTFGITTHNVVLIKVTSQQNLLLMGLSRLPQITNDLCHLVLPVERRRLPQQQRQKRFQC</sequence>
<name>A0ABU6Y7P6_9FABA</name>
<keyword evidence="2" id="KW-1185">Reference proteome</keyword>
<dbReference type="EMBL" id="JASCZI010241701">
    <property type="protein sequence ID" value="MED6205274.1"/>
    <property type="molecule type" value="Genomic_DNA"/>
</dbReference>
<evidence type="ECO:0000313" key="2">
    <source>
        <dbReference type="Proteomes" id="UP001341840"/>
    </source>
</evidence>
<organism evidence="1 2">
    <name type="scientific">Stylosanthes scabra</name>
    <dbReference type="NCBI Taxonomy" id="79078"/>
    <lineage>
        <taxon>Eukaryota</taxon>
        <taxon>Viridiplantae</taxon>
        <taxon>Streptophyta</taxon>
        <taxon>Embryophyta</taxon>
        <taxon>Tracheophyta</taxon>
        <taxon>Spermatophyta</taxon>
        <taxon>Magnoliopsida</taxon>
        <taxon>eudicotyledons</taxon>
        <taxon>Gunneridae</taxon>
        <taxon>Pentapetalae</taxon>
        <taxon>rosids</taxon>
        <taxon>fabids</taxon>
        <taxon>Fabales</taxon>
        <taxon>Fabaceae</taxon>
        <taxon>Papilionoideae</taxon>
        <taxon>50 kb inversion clade</taxon>
        <taxon>dalbergioids sensu lato</taxon>
        <taxon>Dalbergieae</taxon>
        <taxon>Pterocarpus clade</taxon>
        <taxon>Stylosanthes</taxon>
    </lineage>
</organism>
<gene>
    <name evidence="1" type="ORF">PIB30_016257</name>
</gene>
<protein>
    <submittedName>
        <fullName evidence="1">Uncharacterized protein</fullName>
    </submittedName>
</protein>
<proteinExistence type="predicted"/>
<comment type="caution">
    <text evidence="1">The sequence shown here is derived from an EMBL/GenBank/DDBJ whole genome shotgun (WGS) entry which is preliminary data.</text>
</comment>
<accession>A0ABU6Y7P6</accession>
<evidence type="ECO:0000313" key="1">
    <source>
        <dbReference type="EMBL" id="MED6205274.1"/>
    </source>
</evidence>
<reference evidence="1 2" key="1">
    <citation type="journal article" date="2023" name="Plants (Basel)">
        <title>Bridging the Gap: Combining Genomics and Transcriptomics Approaches to Understand Stylosanthes scabra, an Orphan Legume from the Brazilian Caatinga.</title>
        <authorList>
            <person name="Ferreira-Neto J.R.C."/>
            <person name="da Silva M.D."/>
            <person name="Binneck E."/>
            <person name="de Melo N.F."/>
            <person name="da Silva R.H."/>
            <person name="de Melo A.L.T.M."/>
            <person name="Pandolfi V."/>
            <person name="Bustamante F.O."/>
            <person name="Brasileiro-Vidal A.C."/>
            <person name="Benko-Iseppon A.M."/>
        </authorList>
    </citation>
    <scope>NUCLEOTIDE SEQUENCE [LARGE SCALE GENOMIC DNA]</scope>
    <source>
        <tissue evidence="1">Leaves</tissue>
    </source>
</reference>
<dbReference type="Proteomes" id="UP001341840">
    <property type="component" value="Unassembled WGS sequence"/>
</dbReference>